<dbReference type="Gene3D" id="1.20.120.650">
    <property type="entry name" value="Colicin D"/>
    <property type="match status" value="1"/>
</dbReference>
<dbReference type="RefSeq" id="WP_259259351.1">
    <property type="nucleotide sequence ID" value="NZ_JANUEK010000001.1"/>
</dbReference>
<evidence type="ECO:0000259" key="1">
    <source>
        <dbReference type="Pfam" id="PF09204"/>
    </source>
</evidence>
<dbReference type="Proteomes" id="UP001320691">
    <property type="component" value="Unassembled WGS sequence"/>
</dbReference>
<protein>
    <recommendedName>
        <fullName evidence="1">Colicin D immunity protein domain-containing protein</fullName>
    </recommendedName>
</protein>
<proteinExistence type="predicted"/>
<name>A0AAW5PFY5_9GAMM</name>
<comment type="caution">
    <text evidence="2">The sequence shown here is derived from an EMBL/GenBank/DDBJ whole genome shotgun (WGS) entry which is preliminary data.</text>
</comment>
<evidence type="ECO:0000313" key="3">
    <source>
        <dbReference type="Proteomes" id="UP001320691"/>
    </source>
</evidence>
<dbReference type="InterPro" id="IPR015287">
    <property type="entry name" value="Colicin_D_immunity_dom"/>
</dbReference>
<dbReference type="AlphaFoldDB" id="A0AAW5PFY5"/>
<accession>A0AAW5PFY5</accession>
<reference evidence="2" key="1">
    <citation type="submission" date="2022-08" db="EMBL/GenBank/DDBJ databases">
        <title>Genomic analyses of the natural microbiome of Caenorhabditis elegans.</title>
        <authorList>
            <person name="Samuel B."/>
        </authorList>
    </citation>
    <scope>NUCLEOTIDE SEQUENCE</scope>
    <source>
        <strain evidence="2">BIGb0277</strain>
    </source>
</reference>
<evidence type="ECO:0000313" key="2">
    <source>
        <dbReference type="EMBL" id="MCS4278572.1"/>
    </source>
</evidence>
<sequence length="110" mass="12266">MIRKVAEYLSLIDAFVGGEIDADEFSGRYLEKFKNEDVALPEESFMVLDGLFGDADSYTDDEKLLASLPAFYLNAEQLKEQAMSAAVELRLVEAREAARSRPPSKTGRAR</sequence>
<dbReference type="InterPro" id="IPR036471">
    <property type="entry name" value="Colicin_D_sf"/>
</dbReference>
<organism evidence="2 3">
    <name type="scientific">Stenotrophomonas rhizophila</name>
    <dbReference type="NCBI Taxonomy" id="216778"/>
    <lineage>
        <taxon>Bacteria</taxon>
        <taxon>Pseudomonadati</taxon>
        <taxon>Pseudomonadota</taxon>
        <taxon>Gammaproteobacteria</taxon>
        <taxon>Lysobacterales</taxon>
        <taxon>Lysobacteraceae</taxon>
        <taxon>Stenotrophomonas</taxon>
    </lineage>
</organism>
<dbReference type="GO" id="GO:0015643">
    <property type="term" value="F:toxic substance binding"/>
    <property type="evidence" value="ECO:0007669"/>
    <property type="project" value="InterPro"/>
</dbReference>
<dbReference type="Pfam" id="PF09204">
    <property type="entry name" value="Colicin_immun"/>
    <property type="match status" value="1"/>
</dbReference>
<dbReference type="GO" id="GO:0030153">
    <property type="term" value="P:bacteriocin immunity"/>
    <property type="evidence" value="ECO:0007669"/>
    <property type="project" value="InterPro"/>
</dbReference>
<dbReference type="EMBL" id="JANUEK010000001">
    <property type="protein sequence ID" value="MCS4278572.1"/>
    <property type="molecule type" value="Genomic_DNA"/>
</dbReference>
<feature type="domain" description="Colicin D immunity protein" evidence="1">
    <location>
        <begin position="7"/>
        <end position="84"/>
    </location>
</feature>
<gene>
    <name evidence="2" type="ORF">M2412_000533</name>
</gene>